<dbReference type="AlphaFoldDB" id="A0AAE9XKU3"/>
<evidence type="ECO:0000256" key="2">
    <source>
        <dbReference type="ARBA" id="ARBA00022729"/>
    </source>
</evidence>
<dbReference type="PROSITE" id="PS51257">
    <property type="entry name" value="PROKAR_LIPOPROTEIN"/>
    <property type="match status" value="1"/>
</dbReference>
<evidence type="ECO:0000256" key="3">
    <source>
        <dbReference type="SAM" id="SignalP"/>
    </source>
</evidence>
<evidence type="ECO:0000256" key="1">
    <source>
        <dbReference type="ARBA" id="ARBA00010062"/>
    </source>
</evidence>
<dbReference type="RefSeq" id="WP_126763350.1">
    <property type="nucleotide sequence ID" value="NZ_BKBT01000030.1"/>
</dbReference>
<dbReference type="Gene3D" id="3.40.50.2300">
    <property type="match status" value="2"/>
</dbReference>
<evidence type="ECO:0000313" key="5">
    <source>
        <dbReference type="EMBL" id="WCG22480.1"/>
    </source>
</evidence>
<dbReference type="Pfam" id="PF13458">
    <property type="entry name" value="Peripla_BP_6"/>
    <property type="match status" value="1"/>
</dbReference>
<protein>
    <submittedName>
        <fullName evidence="5">ABC transporter substrate-binding protein</fullName>
    </submittedName>
</protein>
<dbReference type="CDD" id="cd06347">
    <property type="entry name" value="PBP1_ABC_LivK_ligand_binding-like"/>
    <property type="match status" value="1"/>
</dbReference>
<sequence length="393" mass="42293">MKKWMKLGLAFASVALLTGCTSANSGSQAKNEKQSTNSDTVKVGLNYELSGAVSAYAQQQKDALEMAKDEINEAGGILGKKVEFVIKDNKSETAEAASVAASLANEKDLVAVIGPATSGAFKATIPNMKKAGIPAITPSGTDDSITKDKNGVYENIFRTCFQDSFQGVILAQYASHNLKANRALIIGDNSSDYAKGLTKSFKETFEGEVVGEENFVAKEKDFKAMLTKVKNKEFDFIYLPGYYEEAGAIIKQAREMGIEQPILGADGFSDPKLVDIAGKDNVTNVFYTSHFSETAPATDKVSDFVANFKKRYDLTPSSFNALGYDSLYLLKDAIERADSTDHAAVEKALSETKDFVGVTGVMSIDENHNPEKAAVVIGLEKGQEASAEVVEPK</sequence>
<organism evidence="5 6">
    <name type="scientific">Vagococcus lutrae</name>
    <dbReference type="NCBI Taxonomy" id="81947"/>
    <lineage>
        <taxon>Bacteria</taxon>
        <taxon>Bacillati</taxon>
        <taxon>Bacillota</taxon>
        <taxon>Bacilli</taxon>
        <taxon>Lactobacillales</taxon>
        <taxon>Enterococcaceae</taxon>
        <taxon>Vagococcus</taxon>
    </lineage>
</organism>
<keyword evidence="2 3" id="KW-0732">Signal</keyword>
<dbReference type="InterPro" id="IPR028081">
    <property type="entry name" value="Leu-bd"/>
</dbReference>
<evidence type="ECO:0000259" key="4">
    <source>
        <dbReference type="Pfam" id="PF13458"/>
    </source>
</evidence>
<feature type="signal peptide" evidence="3">
    <location>
        <begin position="1"/>
        <end position="23"/>
    </location>
</feature>
<dbReference type="InterPro" id="IPR028082">
    <property type="entry name" value="Peripla_BP_I"/>
</dbReference>
<gene>
    <name evidence="5" type="ORF">PML95_08800</name>
</gene>
<accession>A0AAE9XKU3</accession>
<dbReference type="EMBL" id="CP116507">
    <property type="protein sequence ID" value="WCG22480.1"/>
    <property type="molecule type" value="Genomic_DNA"/>
</dbReference>
<comment type="similarity">
    <text evidence="1">Belongs to the leucine-binding protein family.</text>
</comment>
<dbReference type="PANTHER" id="PTHR30483:SF6">
    <property type="entry name" value="PERIPLASMIC BINDING PROTEIN OF ABC TRANSPORTER FOR NATURAL AMINO ACIDS"/>
    <property type="match status" value="1"/>
</dbReference>
<dbReference type="Proteomes" id="UP001179600">
    <property type="component" value="Chromosome"/>
</dbReference>
<dbReference type="InterPro" id="IPR051010">
    <property type="entry name" value="BCAA_transport"/>
</dbReference>
<feature type="domain" description="Leucine-binding protein" evidence="4">
    <location>
        <begin position="40"/>
        <end position="380"/>
    </location>
</feature>
<dbReference type="SUPFAM" id="SSF53822">
    <property type="entry name" value="Periplasmic binding protein-like I"/>
    <property type="match status" value="1"/>
</dbReference>
<name>A0AAE9XKU3_9ENTE</name>
<feature type="chain" id="PRO_5042061862" evidence="3">
    <location>
        <begin position="24"/>
        <end position="393"/>
    </location>
</feature>
<dbReference type="PANTHER" id="PTHR30483">
    <property type="entry name" value="LEUCINE-SPECIFIC-BINDING PROTEIN"/>
    <property type="match status" value="1"/>
</dbReference>
<proteinExistence type="inferred from homology"/>
<evidence type="ECO:0000313" key="6">
    <source>
        <dbReference type="Proteomes" id="UP001179600"/>
    </source>
</evidence>
<reference evidence="5" key="1">
    <citation type="submission" date="2023-01" db="EMBL/GenBank/DDBJ databases">
        <title>Oxazolidinone resistance genes in florfenicol resistant enterococci from beef cattle and veal calves at slaughter.</title>
        <authorList>
            <person name="Biggel M."/>
        </authorList>
    </citation>
    <scope>NUCLEOTIDE SEQUENCE</scope>
    <source>
        <strain evidence="5">K204-1</strain>
    </source>
</reference>